<evidence type="ECO:0000313" key="3">
    <source>
        <dbReference type="Proteomes" id="UP000464787"/>
    </source>
</evidence>
<keyword evidence="1" id="KW-0732">Signal</keyword>
<dbReference type="InterPro" id="IPR007446">
    <property type="entry name" value="PilP"/>
</dbReference>
<dbReference type="PIRSF" id="PIRSF016481">
    <property type="entry name" value="Pilus_assembly_PilP"/>
    <property type="match status" value="1"/>
</dbReference>
<evidence type="ECO:0000313" key="2">
    <source>
        <dbReference type="EMBL" id="QHI98220.1"/>
    </source>
</evidence>
<dbReference type="KEGG" id="xyk:GT347_09585"/>
<dbReference type="AlphaFoldDB" id="A0A857J2R2"/>
<reference evidence="2 3" key="1">
    <citation type="submission" date="2020-01" db="EMBL/GenBank/DDBJ databases">
        <title>Genome sequencing of strain KACC 21265.</title>
        <authorList>
            <person name="Heo J."/>
            <person name="Kim S.-J."/>
            <person name="Kim J.-S."/>
            <person name="Hong S.-B."/>
            <person name="Kwon S.-W."/>
        </authorList>
    </citation>
    <scope>NUCLEOTIDE SEQUENCE [LARGE SCALE GENOMIC DNA]</scope>
    <source>
        <strain evidence="2 3">KACC 21265</strain>
    </source>
</reference>
<dbReference type="EMBL" id="CP047650">
    <property type="protein sequence ID" value="QHI98220.1"/>
    <property type="molecule type" value="Genomic_DNA"/>
</dbReference>
<dbReference type="Gene3D" id="2.30.30.830">
    <property type="match status" value="1"/>
</dbReference>
<feature type="chain" id="PRO_5032328600" evidence="1">
    <location>
        <begin position="21"/>
        <end position="182"/>
    </location>
</feature>
<proteinExistence type="predicted"/>
<keyword evidence="3" id="KW-1185">Reference proteome</keyword>
<feature type="signal peptide" evidence="1">
    <location>
        <begin position="1"/>
        <end position="20"/>
    </location>
</feature>
<evidence type="ECO:0000256" key="1">
    <source>
        <dbReference type="SAM" id="SignalP"/>
    </source>
</evidence>
<dbReference type="Proteomes" id="UP000464787">
    <property type="component" value="Chromosome"/>
</dbReference>
<dbReference type="RefSeq" id="WP_160551737.1">
    <property type="nucleotide sequence ID" value="NZ_CP047650.1"/>
</dbReference>
<dbReference type="PROSITE" id="PS51257">
    <property type="entry name" value="PROKAR_LIPOPROTEIN"/>
    <property type="match status" value="1"/>
</dbReference>
<name>A0A857J2R2_9BURK</name>
<dbReference type="Pfam" id="PF04351">
    <property type="entry name" value="PilP"/>
    <property type="match status" value="1"/>
</dbReference>
<protein>
    <submittedName>
        <fullName evidence="2">Pilus assembly protein PilP</fullName>
    </submittedName>
</protein>
<sequence>MRRLPLLALCLLPLASLLSACGDAVDEDLSTWMTEQRAQARTRVPPLSPPKEFTPADYLQGGAVDPFSAEKLTQALQRDTKRSASDTVLLAPELARRKEPLEAYPLDGLTMVGSLQKDGRPAALIKVGTLLYQVRIGEHLGQNFGRITSITETETRIREVVQDPGGDWIERNTSLQLQEITK</sequence>
<organism evidence="2 3">
    <name type="scientific">Xylophilus rhododendri</name>
    <dbReference type="NCBI Taxonomy" id="2697032"/>
    <lineage>
        <taxon>Bacteria</taxon>
        <taxon>Pseudomonadati</taxon>
        <taxon>Pseudomonadota</taxon>
        <taxon>Betaproteobacteria</taxon>
        <taxon>Burkholderiales</taxon>
        <taxon>Xylophilus</taxon>
    </lineage>
</organism>
<accession>A0A857J2R2</accession>
<gene>
    <name evidence="2" type="ORF">GT347_09585</name>
</gene>